<reference evidence="5 6" key="1">
    <citation type="submission" date="2015-06" db="EMBL/GenBank/DDBJ databases">
        <authorList>
            <person name="Xie B.-B."/>
            <person name="Rong J.-C."/>
            <person name="Qin Q.-L."/>
            <person name="Zhang Y.-Z."/>
        </authorList>
    </citation>
    <scope>NUCLEOTIDE SEQUENCE [LARGE SCALE GENOMIC DNA]</scope>
    <source>
        <strain evidence="5 6">JCM 20779</strain>
    </source>
</reference>
<dbReference type="Pfam" id="PF00114">
    <property type="entry name" value="Pilin"/>
    <property type="match status" value="1"/>
</dbReference>
<keyword evidence="3" id="KW-0281">Fimbrium</keyword>
<protein>
    <submittedName>
        <fullName evidence="5">Type IV pilus assembly protein PilA</fullName>
    </submittedName>
</protein>
<keyword evidence="4" id="KW-0812">Transmembrane</keyword>
<dbReference type="NCBIfam" id="TIGR02532">
    <property type="entry name" value="IV_pilin_GFxxxE"/>
    <property type="match status" value="1"/>
</dbReference>
<dbReference type="InterPro" id="IPR045584">
    <property type="entry name" value="Pilin-like"/>
</dbReference>
<sequence>MTQKQQGGFTLIELMIVVAIIGILAAVALPQYQDYVARSQVSEASALSGSAKTAIAELRQQTGNFPGAATTPANTDLAATGTYGALAVGVDNGVITFTFNNTTATELRGNTIVFTPNIANNSFRWTCTASIPIDLAPQGCTAIAAP</sequence>
<evidence type="ECO:0000256" key="4">
    <source>
        <dbReference type="SAM" id="Phobius"/>
    </source>
</evidence>
<proteinExistence type="inferred from homology"/>
<feature type="transmembrane region" description="Helical" evidence="4">
    <location>
        <begin position="12"/>
        <end position="32"/>
    </location>
</feature>
<dbReference type="PROSITE" id="PS00409">
    <property type="entry name" value="PROKAR_NTER_METHYL"/>
    <property type="match status" value="1"/>
</dbReference>
<dbReference type="Pfam" id="PF07963">
    <property type="entry name" value="N_methyl"/>
    <property type="match status" value="1"/>
</dbReference>
<keyword evidence="6" id="KW-1185">Reference proteome</keyword>
<accession>A0ABM6N9F9</accession>
<dbReference type="Proteomes" id="UP000016521">
    <property type="component" value="Chromosome I"/>
</dbReference>
<dbReference type="RefSeq" id="WP_010370503.1">
    <property type="nucleotide sequence ID" value="NZ_CP011924.1"/>
</dbReference>
<dbReference type="PANTHER" id="PTHR30093:SF34">
    <property type="entry name" value="PREPILIN PEPTIDASE-DEPENDENT PROTEIN D"/>
    <property type="match status" value="1"/>
</dbReference>
<comment type="similarity">
    <text evidence="1 3">Belongs to the N-Me-Phe pilin family.</text>
</comment>
<dbReference type="SUPFAM" id="SSF54523">
    <property type="entry name" value="Pili subunits"/>
    <property type="match status" value="1"/>
</dbReference>
<evidence type="ECO:0000313" key="6">
    <source>
        <dbReference type="Proteomes" id="UP000016521"/>
    </source>
</evidence>
<evidence type="ECO:0000313" key="5">
    <source>
        <dbReference type="EMBL" id="ATD05418.1"/>
    </source>
</evidence>
<gene>
    <name evidence="5" type="primary">pilA</name>
    <name evidence="5" type="ORF">PPIS_a0036</name>
</gene>
<dbReference type="PANTHER" id="PTHR30093">
    <property type="entry name" value="GENERAL SECRETION PATHWAY PROTEIN G"/>
    <property type="match status" value="1"/>
</dbReference>
<keyword evidence="4" id="KW-1133">Transmembrane helix</keyword>
<keyword evidence="2" id="KW-0488">Methylation</keyword>
<dbReference type="EMBL" id="CP011924">
    <property type="protein sequence ID" value="ATD05418.1"/>
    <property type="molecule type" value="Genomic_DNA"/>
</dbReference>
<dbReference type="Gene3D" id="3.30.700.10">
    <property type="entry name" value="Glycoprotein, Type 4 Pilin"/>
    <property type="match status" value="1"/>
</dbReference>
<keyword evidence="4" id="KW-0472">Membrane</keyword>
<name>A0ABM6N9F9_PSEO7</name>
<dbReference type="InterPro" id="IPR001082">
    <property type="entry name" value="Pilin"/>
</dbReference>
<evidence type="ECO:0000256" key="1">
    <source>
        <dbReference type="ARBA" id="ARBA00005233"/>
    </source>
</evidence>
<organism evidence="5 6">
    <name type="scientific">Pseudoalteromonas piscicida</name>
    <dbReference type="NCBI Taxonomy" id="43662"/>
    <lineage>
        <taxon>Bacteria</taxon>
        <taxon>Pseudomonadati</taxon>
        <taxon>Pseudomonadota</taxon>
        <taxon>Gammaproteobacteria</taxon>
        <taxon>Alteromonadales</taxon>
        <taxon>Pseudoalteromonadaceae</taxon>
        <taxon>Pseudoalteromonas</taxon>
    </lineage>
</organism>
<evidence type="ECO:0000256" key="3">
    <source>
        <dbReference type="RuleBase" id="RU000389"/>
    </source>
</evidence>
<evidence type="ECO:0000256" key="2">
    <source>
        <dbReference type="ARBA" id="ARBA00022481"/>
    </source>
</evidence>
<dbReference type="InterPro" id="IPR012902">
    <property type="entry name" value="N_methyl_site"/>
</dbReference>